<reference evidence="3 4" key="1">
    <citation type="submission" date="2018-06" db="EMBL/GenBank/DDBJ databases">
        <title>Genomic Encyclopedia of Type Strains, Phase IV (KMG-IV): sequencing the most valuable type-strain genomes for metagenomic binning, comparative biology and taxonomic classification.</title>
        <authorList>
            <person name="Goeker M."/>
        </authorList>
    </citation>
    <scope>NUCLEOTIDE SEQUENCE [LARGE SCALE GENOMIC DNA]</scope>
    <source>
        <strain evidence="3 4">DSM 44599</strain>
    </source>
</reference>
<keyword evidence="2" id="KW-0812">Transmembrane</keyword>
<feature type="transmembrane region" description="Helical" evidence="2">
    <location>
        <begin position="161"/>
        <end position="183"/>
    </location>
</feature>
<name>A0A366DEK4_9NOCA</name>
<dbReference type="RefSeq" id="WP_147265892.1">
    <property type="nucleotide sequence ID" value="NZ_QNRE01000010.1"/>
</dbReference>
<keyword evidence="2" id="KW-0472">Membrane</keyword>
<sequence>MTIVTQLRPRLRGQRHEGPFGPDLDLAEQQRRARQRLDDEADDAFTSALSNRELLANRAAAEMIRGLERKDQLRLAKATIRHRARRRRAEFADAEAFADAVAMHRRTVSPEARVARLLRSSRRISAVLTGVMAVGIVWGAVNVQHNVAAGLPLSDPRFWLSFAIEPMVTVPLIAMMNLAATAAREGRAIDRSRLVLVEGALLALVLTLSTGPYIAARDFMRAIEFGVAPVMIAVVVVMHGVANREFAGMIASSPALAAADGGKLPAA</sequence>
<evidence type="ECO:0000313" key="4">
    <source>
        <dbReference type="Proteomes" id="UP000252586"/>
    </source>
</evidence>
<evidence type="ECO:0000313" key="3">
    <source>
        <dbReference type="EMBL" id="RBO87949.1"/>
    </source>
</evidence>
<dbReference type="STRING" id="1210090.GCA_001613185_00967"/>
<feature type="transmembrane region" description="Helical" evidence="2">
    <location>
        <begin position="222"/>
        <end position="242"/>
    </location>
</feature>
<dbReference type="OrthoDB" id="4571959at2"/>
<feature type="transmembrane region" description="Helical" evidence="2">
    <location>
        <begin position="195"/>
        <end position="216"/>
    </location>
</feature>
<feature type="region of interest" description="Disordered" evidence="1">
    <location>
        <begin position="1"/>
        <end position="24"/>
    </location>
</feature>
<dbReference type="AlphaFoldDB" id="A0A366DEK4"/>
<comment type="caution">
    <text evidence="3">The sequence shown here is derived from an EMBL/GenBank/DDBJ whole genome shotgun (WGS) entry which is preliminary data.</text>
</comment>
<keyword evidence="2" id="KW-1133">Transmembrane helix</keyword>
<proteinExistence type="predicted"/>
<evidence type="ECO:0000256" key="1">
    <source>
        <dbReference type="SAM" id="MobiDB-lite"/>
    </source>
</evidence>
<protein>
    <submittedName>
        <fullName evidence="3">Uncharacterized protein</fullName>
    </submittedName>
</protein>
<dbReference type="EMBL" id="QNRE01000010">
    <property type="protein sequence ID" value="RBO87949.1"/>
    <property type="molecule type" value="Genomic_DNA"/>
</dbReference>
<feature type="transmembrane region" description="Helical" evidence="2">
    <location>
        <begin position="123"/>
        <end position="141"/>
    </location>
</feature>
<evidence type="ECO:0000256" key="2">
    <source>
        <dbReference type="SAM" id="Phobius"/>
    </source>
</evidence>
<accession>A0A366DEK4</accession>
<organism evidence="3 4">
    <name type="scientific">Nocardia puris</name>
    <dbReference type="NCBI Taxonomy" id="208602"/>
    <lineage>
        <taxon>Bacteria</taxon>
        <taxon>Bacillati</taxon>
        <taxon>Actinomycetota</taxon>
        <taxon>Actinomycetes</taxon>
        <taxon>Mycobacteriales</taxon>
        <taxon>Nocardiaceae</taxon>
        <taxon>Nocardia</taxon>
    </lineage>
</organism>
<dbReference type="Proteomes" id="UP000252586">
    <property type="component" value="Unassembled WGS sequence"/>
</dbReference>
<gene>
    <name evidence="3" type="ORF">DFR74_110205</name>
</gene>
<keyword evidence="4" id="KW-1185">Reference proteome</keyword>